<evidence type="ECO:0000313" key="3">
    <source>
        <dbReference type="EMBL" id="PWI71342.1"/>
    </source>
</evidence>
<dbReference type="Proteomes" id="UP000245956">
    <property type="component" value="Unassembled WGS sequence"/>
</dbReference>
<dbReference type="EMBL" id="LCWV01000007">
    <property type="protein sequence ID" value="PWI71342.1"/>
    <property type="molecule type" value="Genomic_DNA"/>
</dbReference>
<evidence type="ECO:0000256" key="1">
    <source>
        <dbReference type="SAM" id="MobiDB-lite"/>
    </source>
</evidence>
<evidence type="ECO:0000313" key="4">
    <source>
        <dbReference type="Proteomes" id="UP000245956"/>
    </source>
</evidence>
<gene>
    <name evidence="3" type="ORF">PCL_11436</name>
    <name evidence="2" type="ORF">Purlil1_2698</name>
</gene>
<reference evidence="3 4" key="2">
    <citation type="journal article" date="2016" name="Front. Microbiol.">
        <title>Genome and transcriptome sequences reveal the specific parasitism of the nematophagous Purpureocillium lilacinum 36-1.</title>
        <authorList>
            <person name="Xie J."/>
            <person name="Li S."/>
            <person name="Mo C."/>
            <person name="Xiao X."/>
            <person name="Peng D."/>
            <person name="Wang G."/>
            <person name="Xiao Y."/>
        </authorList>
    </citation>
    <scope>NUCLEOTIDE SEQUENCE [LARGE SCALE GENOMIC DNA]</scope>
    <source>
        <strain evidence="3 4">36-1</strain>
    </source>
</reference>
<sequence length="164" mass="17326">MYVSRCAAALRPPANGPGSVSFRGAAGRGPPSGRKDRLRSESPGAAELFTHTRTMHTYTHSAYPPACPRPTAQCDDAPSNLDPASPWQHTHPPGKGGQGRIPQPMPTKATTPMHPASTASWYISLPGSAGGEGPELRRSQNSPSWAPKASTLARLMPNGRSRLV</sequence>
<reference evidence="2 5" key="4">
    <citation type="journal article" date="2024" name="Microbiol. Resour. Announc.">
        <title>Genome annotations for the ascomycete fungi Trichoderma harzianum, Trichoderma aggressivum, and Purpureocillium lilacinum.</title>
        <authorList>
            <person name="Beijen E.P.W."/>
            <person name="Ohm R.A."/>
        </authorList>
    </citation>
    <scope>NUCLEOTIDE SEQUENCE [LARGE SCALE GENOMIC DNA]</scope>
    <source>
        <strain evidence="2 5">CBS 150709</strain>
    </source>
</reference>
<reference evidence="3" key="1">
    <citation type="submission" date="2015-05" db="EMBL/GenBank/DDBJ databases">
        <authorList>
            <person name="Wang D.B."/>
            <person name="Wang M."/>
        </authorList>
    </citation>
    <scope>NUCLEOTIDE SEQUENCE</scope>
    <source>
        <strain evidence="3">36-1</strain>
    </source>
</reference>
<feature type="compositionally biased region" description="Low complexity" evidence="1">
    <location>
        <begin position="23"/>
        <end position="32"/>
    </location>
</feature>
<comment type="caution">
    <text evidence="3">The sequence shown here is derived from an EMBL/GenBank/DDBJ whole genome shotgun (WGS) entry which is preliminary data.</text>
</comment>
<keyword evidence="5" id="KW-1185">Reference proteome</keyword>
<accession>A0A2U3EA23</accession>
<feature type="region of interest" description="Disordered" evidence="1">
    <location>
        <begin position="69"/>
        <end position="164"/>
    </location>
</feature>
<dbReference type="AlphaFoldDB" id="A0A2U3EA23"/>
<proteinExistence type="predicted"/>
<evidence type="ECO:0000313" key="2">
    <source>
        <dbReference type="EMBL" id="KAK4092773.1"/>
    </source>
</evidence>
<name>A0A2U3EA23_PURLI</name>
<protein>
    <submittedName>
        <fullName evidence="3">Uncharacterized protein</fullName>
    </submittedName>
</protein>
<organism evidence="3 4">
    <name type="scientific">Purpureocillium lilacinum</name>
    <name type="common">Paecilomyces lilacinus</name>
    <dbReference type="NCBI Taxonomy" id="33203"/>
    <lineage>
        <taxon>Eukaryota</taxon>
        <taxon>Fungi</taxon>
        <taxon>Dikarya</taxon>
        <taxon>Ascomycota</taxon>
        <taxon>Pezizomycotina</taxon>
        <taxon>Sordariomycetes</taxon>
        <taxon>Hypocreomycetidae</taxon>
        <taxon>Hypocreales</taxon>
        <taxon>Ophiocordycipitaceae</taxon>
        <taxon>Purpureocillium</taxon>
    </lineage>
</organism>
<feature type="region of interest" description="Disordered" evidence="1">
    <location>
        <begin position="1"/>
        <end position="42"/>
    </location>
</feature>
<reference evidence="2" key="3">
    <citation type="submission" date="2023-11" db="EMBL/GenBank/DDBJ databases">
        <authorList>
            <person name="Beijen E."/>
            <person name="Ohm R.A."/>
        </authorList>
    </citation>
    <scope>NUCLEOTIDE SEQUENCE</scope>
    <source>
        <strain evidence="2">CBS 150709</strain>
    </source>
</reference>
<evidence type="ECO:0000313" key="5">
    <source>
        <dbReference type="Proteomes" id="UP001287286"/>
    </source>
</evidence>
<dbReference type="Proteomes" id="UP001287286">
    <property type="component" value="Unassembled WGS sequence"/>
</dbReference>
<dbReference type="EMBL" id="JAWRVI010000007">
    <property type="protein sequence ID" value="KAK4092773.1"/>
    <property type="molecule type" value="Genomic_DNA"/>
</dbReference>